<evidence type="ECO:0000256" key="20">
    <source>
        <dbReference type="ARBA" id="ARBA00048773"/>
    </source>
</evidence>
<dbReference type="PANTHER" id="PTHR23255:SF100">
    <property type="entry name" value="RECEPTOR PROTEIN SERINE_THREONINE KINASE"/>
    <property type="match status" value="1"/>
</dbReference>
<keyword evidence="17" id="KW-0675">Receptor</keyword>
<evidence type="ECO:0000256" key="10">
    <source>
        <dbReference type="ARBA" id="ARBA00022729"/>
    </source>
</evidence>
<dbReference type="InterPro" id="IPR017441">
    <property type="entry name" value="Protein_kinase_ATP_BS"/>
</dbReference>
<dbReference type="InterPro" id="IPR000472">
    <property type="entry name" value="Activin_recp"/>
</dbReference>
<organism evidence="26 27">
    <name type="scientific">Cloeon dipterum</name>
    <dbReference type="NCBI Taxonomy" id="197152"/>
    <lineage>
        <taxon>Eukaryota</taxon>
        <taxon>Metazoa</taxon>
        <taxon>Ecdysozoa</taxon>
        <taxon>Arthropoda</taxon>
        <taxon>Hexapoda</taxon>
        <taxon>Insecta</taxon>
        <taxon>Pterygota</taxon>
        <taxon>Palaeoptera</taxon>
        <taxon>Ephemeroptera</taxon>
        <taxon>Pisciforma</taxon>
        <taxon>Baetidae</taxon>
        <taxon>Cloeon</taxon>
    </lineage>
</organism>
<evidence type="ECO:0000256" key="13">
    <source>
        <dbReference type="ARBA" id="ARBA00022840"/>
    </source>
</evidence>
<keyword evidence="14" id="KW-0460">Magnesium</keyword>
<comment type="similarity">
    <text evidence="4">Belongs to the protein kinase superfamily. TKL Ser/Thr protein kinase family. TGFB receptor subfamily.</text>
</comment>
<evidence type="ECO:0000256" key="14">
    <source>
        <dbReference type="ARBA" id="ARBA00022842"/>
    </source>
</evidence>
<feature type="binding site" evidence="21">
    <location>
        <position position="232"/>
    </location>
    <ligand>
        <name>ATP</name>
        <dbReference type="ChEBI" id="CHEBI:30616"/>
    </ligand>
</feature>
<feature type="compositionally biased region" description="Polar residues" evidence="22">
    <location>
        <begin position="850"/>
        <end position="861"/>
    </location>
</feature>
<dbReference type="AlphaFoldDB" id="A0A8S1CX94"/>
<dbReference type="Gene3D" id="3.30.200.20">
    <property type="entry name" value="Phosphorylase Kinase, domain 1"/>
    <property type="match status" value="1"/>
</dbReference>
<evidence type="ECO:0000256" key="5">
    <source>
        <dbReference type="ARBA" id="ARBA00012401"/>
    </source>
</evidence>
<evidence type="ECO:0000256" key="3">
    <source>
        <dbReference type="ARBA" id="ARBA00004479"/>
    </source>
</evidence>
<keyword evidence="15 23" id="KW-1133">Transmembrane helix</keyword>
<sequence>MATMVTTVFLLALIIAKAAPGHAKPRQCAYSVISNGFTDMSTIAEEVANNNTVICADEHEHCFTVWTENDFNQTILKQGCWKTSGLECETTDCTAYNSALNLFCCCSGDFCNVNVTSVYVPYPTKTSRPRGPTVPSVEDLDVRRNEMFIYAAIGLGLTFVVILGLVYLIHVIRKKTALSGLPDDPSAMENGSETSSFIGYSAEHLKLIEVIGQGRYGSVWHATLREREVAVKIFPNHYRNFFINERDIYSLPFMDHPALLTYFGCDERPGPEGGTELILVLSYAPLGCLQDYLRKSTVDWSTFCRMSSAIASGLAHLHTEFSKSEKGRSKPCVSHRDLNTRNILVKPDLSCCICDLGLAMKICGSAGGNEKTGTKSLNDVGTLRYMAPEVLEGAVNLRDCESSLKQIDVYALGLVLWELGSRCSDLYLTGVETPQYKLPFELEIGLRPSFEDMQVLVSRRKSRPLLPDKWRENQCVHLLRETIEDCWDQDAEARLTALCVEERLKELPIIWERLKGGNLLHTGVSPTVNLPTQTATINNNNNNNFNLENNNSNNILLDNRLNLTCTDIEEMRHARRNTLEKDLPGSTGSEGTVETIVTLSPSDPPPVLPDPTCKNALMANIQTVRVSALQPYQGRNPCLERNLMVMEPAPQLLQNGIKVTDLDSTAADDSANESHALLSHDSLQQQTPVAAVRPATPIPYLQNAVFETGSGGERGCPKQPNVPITGRSTAPSPWSRLFSGGLRGRLFSSGPADATRKQQNSLKGGPLLLKDLPAGTNTVEEKTSNLSKVATRVSLQQGTTVCCKDGSPSPPRPSSLNLSSASNWLVPPSAYIKTPNPAVENPGRFSLYENNLSGTSSSERATSVPDLNC</sequence>
<keyword evidence="9" id="KW-0479">Metal-binding</keyword>
<evidence type="ECO:0000256" key="17">
    <source>
        <dbReference type="ARBA" id="ARBA00023170"/>
    </source>
</evidence>
<dbReference type="FunFam" id="3.30.200.20:FF:000094">
    <property type="entry name" value="Serine/threonine-protein kinase receptor"/>
    <property type="match status" value="1"/>
</dbReference>
<comment type="cofactor">
    <cofactor evidence="2">
        <name>Mg(2+)</name>
        <dbReference type="ChEBI" id="CHEBI:18420"/>
    </cofactor>
</comment>
<dbReference type="GO" id="GO:0030509">
    <property type="term" value="P:BMP signaling pathway"/>
    <property type="evidence" value="ECO:0007669"/>
    <property type="project" value="TreeGrafter"/>
</dbReference>
<comment type="caution">
    <text evidence="26">The sequence shown here is derived from an EMBL/GenBank/DDBJ whole genome shotgun (WGS) entry which is preliminary data.</text>
</comment>
<comment type="cofactor">
    <cofactor evidence="1">
        <name>Mn(2+)</name>
        <dbReference type="ChEBI" id="CHEBI:29035"/>
    </cofactor>
</comment>
<evidence type="ECO:0000256" key="15">
    <source>
        <dbReference type="ARBA" id="ARBA00022989"/>
    </source>
</evidence>
<evidence type="ECO:0000256" key="22">
    <source>
        <dbReference type="SAM" id="MobiDB-lite"/>
    </source>
</evidence>
<comment type="catalytic activity">
    <reaction evidence="20">
        <text>L-threonyl-[receptor-protein] + ATP = O-phospho-L-threonyl-[receptor-protein] + ADP + H(+)</text>
        <dbReference type="Rhea" id="RHEA:44880"/>
        <dbReference type="Rhea" id="RHEA-COMP:11024"/>
        <dbReference type="Rhea" id="RHEA-COMP:11025"/>
        <dbReference type="ChEBI" id="CHEBI:15378"/>
        <dbReference type="ChEBI" id="CHEBI:30013"/>
        <dbReference type="ChEBI" id="CHEBI:30616"/>
        <dbReference type="ChEBI" id="CHEBI:61977"/>
        <dbReference type="ChEBI" id="CHEBI:456216"/>
        <dbReference type="EC" id="2.7.11.30"/>
    </reaction>
</comment>
<keyword evidence="18" id="KW-0325">Glycoprotein</keyword>
<evidence type="ECO:0000256" key="1">
    <source>
        <dbReference type="ARBA" id="ARBA00001936"/>
    </source>
</evidence>
<dbReference type="PROSITE" id="PS50011">
    <property type="entry name" value="PROTEIN_KINASE_DOM"/>
    <property type="match status" value="1"/>
</dbReference>
<dbReference type="InterPro" id="IPR011009">
    <property type="entry name" value="Kinase-like_dom_sf"/>
</dbReference>
<evidence type="ECO:0000256" key="4">
    <source>
        <dbReference type="ARBA" id="ARBA00009605"/>
    </source>
</evidence>
<keyword evidence="16 23" id="KW-0472">Membrane</keyword>
<feature type="signal peptide" evidence="24">
    <location>
        <begin position="1"/>
        <end position="23"/>
    </location>
</feature>
<feature type="domain" description="Protein kinase" evidence="25">
    <location>
        <begin position="205"/>
        <end position="510"/>
    </location>
</feature>
<evidence type="ECO:0000313" key="27">
    <source>
        <dbReference type="Proteomes" id="UP000494165"/>
    </source>
</evidence>
<dbReference type="EMBL" id="CADEPI010000099">
    <property type="protein sequence ID" value="CAB3374502.1"/>
    <property type="molecule type" value="Genomic_DNA"/>
</dbReference>
<comment type="subcellular location">
    <subcellularLocation>
        <location evidence="3">Membrane</location>
        <topology evidence="3">Single-pass type I membrane protein</topology>
    </subcellularLocation>
</comment>
<dbReference type="Gene3D" id="1.10.510.10">
    <property type="entry name" value="Transferase(Phosphotransferase) domain 1"/>
    <property type="match status" value="1"/>
</dbReference>
<dbReference type="FunFam" id="1.10.510.10:FF:000487">
    <property type="entry name" value="Anti-Muellerian hormone type-2 receptor"/>
    <property type="match status" value="1"/>
</dbReference>
<dbReference type="GO" id="GO:0005524">
    <property type="term" value="F:ATP binding"/>
    <property type="evidence" value="ECO:0007669"/>
    <property type="project" value="UniProtKB-UniRule"/>
</dbReference>
<dbReference type="Pfam" id="PF07714">
    <property type="entry name" value="PK_Tyr_Ser-Thr"/>
    <property type="match status" value="1"/>
</dbReference>
<keyword evidence="10 24" id="KW-0732">Signal</keyword>
<proteinExistence type="inferred from homology"/>
<evidence type="ECO:0000256" key="24">
    <source>
        <dbReference type="SAM" id="SignalP"/>
    </source>
</evidence>
<feature type="chain" id="PRO_5035938195" description="receptor protein serine/threonine kinase" evidence="24">
    <location>
        <begin position="24"/>
        <end position="869"/>
    </location>
</feature>
<evidence type="ECO:0000256" key="21">
    <source>
        <dbReference type="PROSITE-ProRule" id="PRU10141"/>
    </source>
</evidence>
<dbReference type="PANTHER" id="PTHR23255">
    <property type="entry name" value="TRANSFORMING GROWTH FACTOR-BETA RECEPTOR TYPE I AND II"/>
    <property type="match status" value="1"/>
</dbReference>
<dbReference type="SUPFAM" id="SSF56112">
    <property type="entry name" value="Protein kinase-like (PK-like)"/>
    <property type="match status" value="1"/>
</dbReference>
<evidence type="ECO:0000256" key="2">
    <source>
        <dbReference type="ARBA" id="ARBA00001946"/>
    </source>
</evidence>
<keyword evidence="6" id="KW-0723">Serine/threonine-protein kinase</keyword>
<dbReference type="SUPFAM" id="SSF57302">
    <property type="entry name" value="Snake toxin-like"/>
    <property type="match status" value="1"/>
</dbReference>
<keyword evidence="27" id="KW-1185">Reference proteome</keyword>
<dbReference type="InterPro" id="IPR000719">
    <property type="entry name" value="Prot_kinase_dom"/>
</dbReference>
<keyword evidence="13 21" id="KW-0067">ATP-binding</keyword>
<evidence type="ECO:0000256" key="9">
    <source>
        <dbReference type="ARBA" id="ARBA00022723"/>
    </source>
</evidence>
<dbReference type="PROSITE" id="PS00107">
    <property type="entry name" value="PROTEIN_KINASE_ATP"/>
    <property type="match status" value="1"/>
</dbReference>
<evidence type="ECO:0000256" key="11">
    <source>
        <dbReference type="ARBA" id="ARBA00022741"/>
    </source>
</evidence>
<dbReference type="Proteomes" id="UP000494165">
    <property type="component" value="Unassembled WGS sequence"/>
</dbReference>
<keyword evidence="12" id="KW-0418">Kinase</keyword>
<evidence type="ECO:0000259" key="25">
    <source>
        <dbReference type="PROSITE" id="PS50011"/>
    </source>
</evidence>
<evidence type="ECO:0000256" key="19">
    <source>
        <dbReference type="ARBA" id="ARBA00047681"/>
    </source>
</evidence>
<evidence type="ECO:0000256" key="6">
    <source>
        <dbReference type="ARBA" id="ARBA00022527"/>
    </source>
</evidence>
<comment type="catalytic activity">
    <reaction evidence="19">
        <text>L-seryl-[receptor-protein] + ATP = O-phospho-L-seryl-[receptor-protein] + ADP + H(+)</text>
        <dbReference type="Rhea" id="RHEA:18673"/>
        <dbReference type="Rhea" id="RHEA-COMP:11022"/>
        <dbReference type="Rhea" id="RHEA-COMP:11023"/>
        <dbReference type="ChEBI" id="CHEBI:15378"/>
        <dbReference type="ChEBI" id="CHEBI:29999"/>
        <dbReference type="ChEBI" id="CHEBI:30616"/>
        <dbReference type="ChEBI" id="CHEBI:83421"/>
        <dbReference type="ChEBI" id="CHEBI:456216"/>
        <dbReference type="EC" id="2.7.11.30"/>
    </reaction>
</comment>
<feature type="transmembrane region" description="Helical" evidence="23">
    <location>
        <begin position="147"/>
        <end position="169"/>
    </location>
</feature>
<evidence type="ECO:0000256" key="23">
    <source>
        <dbReference type="SAM" id="Phobius"/>
    </source>
</evidence>
<protein>
    <recommendedName>
        <fullName evidence="5">receptor protein serine/threonine kinase</fullName>
        <ecNumber evidence="5">2.7.11.30</ecNumber>
    </recommendedName>
</protein>
<dbReference type="InterPro" id="IPR000333">
    <property type="entry name" value="TGFB_receptor"/>
</dbReference>
<evidence type="ECO:0000256" key="12">
    <source>
        <dbReference type="ARBA" id="ARBA00022777"/>
    </source>
</evidence>
<feature type="region of interest" description="Disordered" evidence="22">
    <location>
        <begin position="850"/>
        <end position="869"/>
    </location>
</feature>
<dbReference type="OrthoDB" id="669224at2759"/>
<dbReference type="GO" id="GO:0005024">
    <property type="term" value="F:transforming growth factor beta receptor activity"/>
    <property type="evidence" value="ECO:0007669"/>
    <property type="project" value="TreeGrafter"/>
</dbReference>
<dbReference type="InterPro" id="IPR001245">
    <property type="entry name" value="Ser-Thr/Tyr_kinase_cat_dom"/>
</dbReference>
<evidence type="ECO:0000256" key="16">
    <source>
        <dbReference type="ARBA" id="ARBA00023136"/>
    </source>
</evidence>
<gene>
    <name evidence="26" type="ORF">CLODIP_2_CD13122</name>
</gene>
<dbReference type="Pfam" id="PF01064">
    <property type="entry name" value="Activin_recp"/>
    <property type="match status" value="1"/>
</dbReference>
<evidence type="ECO:0000256" key="18">
    <source>
        <dbReference type="ARBA" id="ARBA00023180"/>
    </source>
</evidence>
<dbReference type="EC" id="2.7.11.30" evidence="5"/>
<dbReference type="InterPro" id="IPR045860">
    <property type="entry name" value="Snake_toxin-like_sf"/>
</dbReference>
<accession>A0A8S1CX94</accession>
<evidence type="ECO:0000313" key="26">
    <source>
        <dbReference type="EMBL" id="CAB3374502.1"/>
    </source>
</evidence>
<dbReference type="Gene3D" id="2.10.60.10">
    <property type="entry name" value="CD59"/>
    <property type="match status" value="1"/>
</dbReference>
<dbReference type="CDD" id="cd14054">
    <property type="entry name" value="STKc_BMPR2_AMHR2"/>
    <property type="match status" value="1"/>
</dbReference>
<reference evidence="26 27" key="1">
    <citation type="submission" date="2020-04" db="EMBL/GenBank/DDBJ databases">
        <authorList>
            <person name="Alioto T."/>
            <person name="Alioto T."/>
            <person name="Gomez Garrido J."/>
        </authorList>
    </citation>
    <scope>NUCLEOTIDE SEQUENCE [LARGE SCALE GENOMIC DNA]</scope>
</reference>
<keyword evidence="7" id="KW-0808">Transferase</keyword>
<dbReference type="GO" id="GO:0005886">
    <property type="term" value="C:plasma membrane"/>
    <property type="evidence" value="ECO:0007669"/>
    <property type="project" value="TreeGrafter"/>
</dbReference>
<dbReference type="GO" id="GO:0043235">
    <property type="term" value="C:receptor complex"/>
    <property type="evidence" value="ECO:0007669"/>
    <property type="project" value="TreeGrafter"/>
</dbReference>
<keyword evidence="11 21" id="KW-0547">Nucleotide-binding</keyword>
<evidence type="ECO:0000256" key="7">
    <source>
        <dbReference type="ARBA" id="ARBA00022679"/>
    </source>
</evidence>
<keyword evidence="8 23" id="KW-0812">Transmembrane</keyword>
<evidence type="ECO:0000256" key="8">
    <source>
        <dbReference type="ARBA" id="ARBA00022692"/>
    </source>
</evidence>
<name>A0A8S1CX94_9INSE</name>